<keyword evidence="9" id="KW-0472">Membrane</keyword>
<protein>
    <recommendedName>
        <fullName evidence="2">non-specific protein-tyrosine kinase</fullName>
        <ecNumber evidence="2">2.7.10.2</ecNumber>
    </recommendedName>
</protein>
<keyword evidence="7" id="KW-0829">Tyrosine-protein kinase</keyword>
<feature type="domain" description="AAA" evidence="10">
    <location>
        <begin position="611"/>
        <end position="749"/>
    </location>
</feature>
<dbReference type="Gene3D" id="3.40.50.300">
    <property type="entry name" value="P-loop containing nucleotide triphosphate hydrolases"/>
    <property type="match status" value="1"/>
</dbReference>
<evidence type="ECO:0000259" key="11">
    <source>
        <dbReference type="Pfam" id="PF13807"/>
    </source>
</evidence>
<reference evidence="12" key="1">
    <citation type="submission" date="2023-06" db="EMBL/GenBank/DDBJ databases">
        <title>Genomic of Parafulvivirga corallium.</title>
        <authorList>
            <person name="Wang G."/>
        </authorList>
    </citation>
    <scope>NUCLEOTIDE SEQUENCE</scope>
    <source>
        <strain evidence="12">BMA10</strain>
    </source>
</reference>
<comment type="similarity">
    <text evidence="1">Belongs to the CpsD/CapB family.</text>
</comment>
<evidence type="ECO:0000256" key="3">
    <source>
        <dbReference type="ARBA" id="ARBA00022679"/>
    </source>
</evidence>
<comment type="catalytic activity">
    <reaction evidence="8">
        <text>L-tyrosyl-[protein] + ATP = O-phospho-L-tyrosyl-[protein] + ADP + H(+)</text>
        <dbReference type="Rhea" id="RHEA:10596"/>
        <dbReference type="Rhea" id="RHEA-COMP:10136"/>
        <dbReference type="Rhea" id="RHEA-COMP:20101"/>
        <dbReference type="ChEBI" id="CHEBI:15378"/>
        <dbReference type="ChEBI" id="CHEBI:30616"/>
        <dbReference type="ChEBI" id="CHEBI:46858"/>
        <dbReference type="ChEBI" id="CHEBI:61978"/>
        <dbReference type="ChEBI" id="CHEBI:456216"/>
        <dbReference type="EC" id="2.7.10.2"/>
    </reaction>
</comment>
<keyword evidence="5" id="KW-0418">Kinase</keyword>
<gene>
    <name evidence="12" type="ORF">QQ008_28780</name>
</gene>
<evidence type="ECO:0000313" key="12">
    <source>
        <dbReference type="EMBL" id="MDN5205415.1"/>
    </source>
</evidence>
<keyword evidence="4" id="KW-0547">Nucleotide-binding</keyword>
<dbReference type="InterPro" id="IPR032807">
    <property type="entry name" value="GNVR"/>
</dbReference>
<dbReference type="RefSeq" id="WP_346755436.1">
    <property type="nucleotide sequence ID" value="NZ_JAUJEA010000018.1"/>
</dbReference>
<dbReference type="NCBIfam" id="TIGR01007">
    <property type="entry name" value="eps_fam"/>
    <property type="match status" value="1"/>
</dbReference>
<name>A0ABT8KXB9_9BACT</name>
<dbReference type="PANTHER" id="PTHR32309:SF13">
    <property type="entry name" value="FERRIC ENTEROBACTIN TRANSPORT PROTEIN FEPE"/>
    <property type="match status" value="1"/>
</dbReference>
<feature type="transmembrane region" description="Helical" evidence="9">
    <location>
        <begin position="36"/>
        <end position="53"/>
    </location>
</feature>
<evidence type="ECO:0000256" key="7">
    <source>
        <dbReference type="ARBA" id="ARBA00023137"/>
    </source>
</evidence>
<evidence type="ECO:0000256" key="8">
    <source>
        <dbReference type="ARBA" id="ARBA00051245"/>
    </source>
</evidence>
<evidence type="ECO:0000256" key="5">
    <source>
        <dbReference type="ARBA" id="ARBA00022777"/>
    </source>
</evidence>
<evidence type="ECO:0000256" key="4">
    <source>
        <dbReference type="ARBA" id="ARBA00022741"/>
    </source>
</evidence>
<organism evidence="12 13">
    <name type="scientific">Splendidivirga corallicola</name>
    <dbReference type="NCBI Taxonomy" id="3051826"/>
    <lineage>
        <taxon>Bacteria</taxon>
        <taxon>Pseudomonadati</taxon>
        <taxon>Bacteroidota</taxon>
        <taxon>Cytophagia</taxon>
        <taxon>Cytophagales</taxon>
        <taxon>Splendidivirgaceae</taxon>
        <taxon>Splendidivirga</taxon>
    </lineage>
</organism>
<evidence type="ECO:0000256" key="2">
    <source>
        <dbReference type="ARBA" id="ARBA00011903"/>
    </source>
</evidence>
<sequence length="815" mass="92717">MLKRSNLKVESKADVRDPEEEVLDFKKIFFKLADKWIYIAVCLIIGIVIAAFLNRYTTPVYVVESSLLIKEPKEITNAVSDLLYGDEMFGRNATNLDNESILLKSYALIETTLRDLKLDVSYFHEGDIHNIELYKKSPIRVDVLPSKERVLNNVMIRCVIKNDEVFTLEPVEKKFTLKKNKKIERLKELLGGQEFEFGKEVDIKGYKFIIHREEGENKQRLDVVIFNILPYDRLTKVYRKSLSIEPLGENSTILNVSIEGPTPDKLKDFLNKHVENYIFTELEKKNDRASKTIDFIDNQILYMGDSLNVAETRLESFKKSSSVTMSSDGTALYAEIQQFEKEKAALELKNNYLSDLRNFVSQNDVDQIIVPSSIGINDPTLNSATNELVTLQTNIRVIESNGRLDNPLILKNKKRVEALKGNILQSVASLKDVNDLQINSLRNTINRLRANVRRLPTAERQLINIQRNYDLNEDLYLFLMTKKAEAGIIKASNSVDYSVIDGAVIKGTLPVKPSPVLNYTMGIILGLMIPALLIIIIDALNNKVRSKEEILKLTSIPLLGVVAKNKEKVDLINENMGNSTLIESFRTVRSNLRYLVGSKSEEGQILLVTSTISGEGKTFCSNNLAYIFSNYGKRVLLVDCDMRKVKDHLPFKPKKKRGLSDYLAGMVSKDEIIQTTDYDNLFMITAGGVPPNPTELIMSEMMSNFLKEVRMEFDYIILDTPPMGIISDSLELMDKSDVNILIARQNYTLKKYLTEANNLYSLDQETSNFTILFNDVKIKDLHYGDYFDKKNGSSTSSIFLKKKKNLRKVEKPIAS</sequence>
<dbReference type="SUPFAM" id="SSF52540">
    <property type="entry name" value="P-loop containing nucleoside triphosphate hydrolases"/>
    <property type="match status" value="1"/>
</dbReference>
<dbReference type="InterPro" id="IPR027417">
    <property type="entry name" value="P-loop_NTPase"/>
</dbReference>
<keyword evidence="9" id="KW-1133">Transmembrane helix</keyword>
<dbReference type="InterPro" id="IPR050445">
    <property type="entry name" value="Bact_polysacc_biosynth/exp"/>
</dbReference>
<dbReference type="Proteomes" id="UP001172082">
    <property type="component" value="Unassembled WGS sequence"/>
</dbReference>
<evidence type="ECO:0000256" key="9">
    <source>
        <dbReference type="SAM" id="Phobius"/>
    </source>
</evidence>
<keyword evidence="13" id="KW-1185">Reference proteome</keyword>
<proteinExistence type="inferred from homology"/>
<feature type="transmembrane region" description="Helical" evidence="9">
    <location>
        <begin position="516"/>
        <end position="537"/>
    </location>
</feature>
<keyword evidence="3 12" id="KW-0808">Transferase</keyword>
<dbReference type="EC" id="2.7.10.2" evidence="2"/>
<feature type="domain" description="Tyrosine-protein kinase G-rich" evidence="11">
    <location>
        <begin position="459"/>
        <end position="535"/>
    </location>
</feature>
<keyword evidence="9" id="KW-0812">Transmembrane</keyword>
<dbReference type="CDD" id="cd05387">
    <property type="entry name" value="BY-kinase"/>
    <property type="match status" value="1"/>
</dbReference>
<dbReference type="InterPro" id="IPR025669">
    <property type="entry name" value="AAA_dom"/>
</dbReference>
<accession>A0ABT8KXB9</accession>
<dbReference type="EMBL" id="JAUJEA010000018">
    <property type="protein sequence ID" value="MDN5205415.1"/>
    <property type="molecule type" value="Genomic_DNA"/>
</dbReference>
<dbReference type="Pfam" id="PF13614">
    <property type="entry name" value="AAA_31"/>
    <property type="match status" value="1"/>
</dbReference>
<dbReference type="PANTHER" id="PTHR32309">
    <property type="entry name" value="TYROSINE-PROTEIN KINASE"/>
    <property type="match status" value="1"/>
</dbReference>
<evidence type="ECO:0000256" key="1">
    <source>
        <dbReference type="ARBA" id="ARBA00007316"/>
    </source>
</evidence>
<dbReference type="InterPro" id="IPR005702">
    <property type="entry name" value="Wzc-like_C"/>
</dbReference>
<comment type="caution">
    <text evidence="12">The sequence shown here is derived from an EMBL/GenBank/DDBJ whole genome shotgun (WGS) entry which is preliminary data.</text>
</comment>
<evidence type="ECO:0000313" key="13">
    <source>
        <dbReference type="Proteomes" id="UP001172082"/>
    </source>
</evidence>
<dbReference type="GO" id="GO:0004715">
    <property type="term" value="F:non-membrane spanning protein tyrosine kinase activity"/>
    <property type="evidence" value="ECO:0007669"/>
    <property type="project" value="UniProtKB-EC"/>
</dbReference>
<evidence type="ECO:0000259" key="10">
    <source>
        <dbReference type="Pfam" id="PF13614"/>
    </source>
</evidence>
<evidence type="ECO:0000256" key="6">
    <source>
        <dbReference type="ARBA" id="ARBA00022840"/>
    </source>
</evidence>
<dbReference type="Pfam" id="PF13807">
    <property type="entry name" value="GNVR"/>
    <property type="match status" value="1"/>
</dbReference>
<keyword evidence="6" id="KW-0067">ATP-binding</keyword>